<dbReference type="EMBL" id="JANJYJ010000002">
    <property type="protein sequence ID" value="KAK3228056.1"/>
    <property type="molecule type" value="Genomic_DNA"/>
</dbReference>
<comment type="caution">
    <text evidence="1">The sequence shown here is derived from an EMBL/GenBank/DDBJ whole genome shotgun (WGS) entry which is preliminary data.</text>
</comment>
<evidence type="ECO:0000313" key="1">
    <source>
        <dbReference type="EMBL" id="KAK3228056.1"/>
    </source>
</evidence>
<accession>A0AAE0B132</accession>
<protein>
    <submittedName>
        <fullName evidence="1">Uncharacterized protein</fullName>
    </submittedName>
</protein>
<gene>
    <name evidence="1" type="ORF">Dsin_007918</name>
</gene>
<dbReference type="Proteomes" id="UP001281410">
    <property type="component" value="Unassembled WGS sequence"/>
</dbReference>
<proteinExistence type="predicted"/>
<organism evidence="1 2">
    <name type="scientific">Dipteronia sinensis</name>
    <dbReference type="NCBI Taxonomy" id="43782"/>
    <lineage>
        <taxon>Eukaryota</taxon>
        <taxon>Viridiplantae</taxon>
        <taxon>Streptophyta</taxon>
        <taxon>Embryophyta</taxon>
        <taxon>Tracheophyta</taxon>
        <taxon>Spermatophyta</taxon>
        <taxon>Magnoliopsida</taxon>
        <taxon>eudicotyledons</taxon>
        <taxon>Gunneridae</taxon>
        <taxon>Pentapetalae</taxon>
        <taxon>rosids</taxon>
        <taxon>malvids</taxon>
        <taxon>Sapindales</taxon>
        <taxon>Sapindaceae</taxon>
        <taxon>Hippocastanoideae</taxon>
        <taxon>Acereae</taxon>
        <taxon>Dipteronia</taxon>
    </lineage>
</organism>
<dbReference type="InterPro" id="IPR032675">
    <property type="entry name" value="LRR_dom_sf"/>
</dbReference>
<sequence length="118" mass="13438">MMQNLLSLSLEAKYALNWETLVLVVSFSPPPVRRKLRLEGILEKIPNWFSSMESLTNLRLGFSHLSENQALVLQLLHNLKILTLWHAYGAKQLGKEFCRIGGFPKLEDLTIASFDLQG</sequence>
<keyword evidence="2" id="KW-1185">Reference proteome</keyword>
<evidence type="ECO:0000313" key="2">
    <source>
        <dbReference type="Proteomes" id="UP001281410"/>
    </source>
</evidence>
<name>A0AAE0B132_9ROSI</name>
<dbReference type="AlphaFoldDB" id="A0AAE0B132"/>
<reference evidence="1" key="1">
    <citation type="journal article" date="2023" name="Plant J.">
        <title>Genome sequences and population genomics provide insights into the demographic history, inbreeding, and mutation load of two 'living fossil' tree species of Dipteronia.</title>
        <authorList>
            <person name="Feng Y."/>
            <person name="Comes H.P."/>
            <person name="Chen J."/>
            <person name="Zhu S."/>
            <person name="Lu R."/>
            <person name="Zhang X."/>
            <person name="Li P."/>
            <person name="Qiu J."/>
            <person name="Olsen K.M."/>
            <person name="Qiu Y."/>
        </authorList>
    </citation>
    <scope>NUCLEOTIDE SEQUENCE</scope>
    <source>
        <strain evidence="1">NBL</strain>
    </source>
</reference>
<dbReference type="Gene3D" id="3.80.10.10">
    <property type="entry name" value="Ribonuclease Inhibitor"/>
    <property type="match status" value="1"/>
</dbReference>
<dbReference type="SUPFAM" id="SSF52058">
    <property type="entry name" value="L domain-like"/>
    <property type="match status" value="1"/>
</dbReference>